<evidence type="ECO:0000259" key="2">
    <source>
        <dbReference type="Pfam" id="PF19289"/>
    </source>
</evidence>
<dbReference type="GO" id="GO:0008237">
    <property type="term" value="F:metallopeptidase activity"/>
    <property type="evidence" value="ECO:0007669"/>
    <property type="project" value="InterPro"/>
</dbReference>
<dbReference type="InterPro" id="IPR036059">
    <property type="entry name" value="TldD/PmbA_sf"/>
</dbReference>
<dbReference type="InterPro" id="IPR047657">
    <property type="entry name" value="PmbA"/>
</dbReference>
<keyword evidence="1" id="KW-0732">Signal</keyword>
<dbReference type="PANTHER" id="PTHR43421:SF1">
    <property type="entry name" value="METALLOPROTEASE PMBA"/>
    <property type="match status" value="1"/>
</dbReference>
<organism evidence="3 4">
    <name type="scientific">Eiseniibacteriota bacterium</name>
    <dbReference type="NCBI Taxonomy" id="2212470"/>
    <lineage>
        <taxon>Bacteria</taxon>
        <taxon>Candidatus Eiseniibacteriota</taxon>
    </lineage>
</organism>
<dbReference type="EMBL" id="JAHJDP010000087">
    <property type="protein sequence ID" value="MBU2692350.1"/>
    <property type="molecule type" value="Genomic_DNA"/>
</dbReference>
<dbReference type="SUPFAM" id="SSF111283">
    <property type="entry name" value="Putative modulator of DNA gyrase, PmbA/TldD"/>
    <property type="match status" value="1"/>
</dbReference>
<reference evidence="3" key="1">
    <citation type="submission" date="2021-05" db="EMBL/GenBank/DDBJ databases">
        <title>Energy efficiency and biological interactions define the core microbiome of deep oligotrophic groundwater.</title>
        <authorList>
            <person name="Mehrshad M."/>
            <person name="Lopez-Fernandez M."/>
            <person name="Bell E."/>
            <person name="Bernier-Latmani R."/>
            <person name="Bertilsson S."/>
            <person name="Dopson M."/>
        </authorList>
    </citation>
    <scope>NUCLEOTIDE SEQUENCE</scope>
    <source>
        <strain evidence="3">Modern_marine.mb.64</strain>
    </source>
</reference>
<dbReference type="InterPro" id="IPR045569">
    <property type="entry name" value="Metalloprtase-TldD/E_C"/>
</dbReference>
<feature type="chain" id="PRO_5037025209" description="Metalloprotease TldD/E C-terminal domain-containing protein" evidence="1">
    <location>
        <begin position="22"/>
        <end position="574"/>
    </location>
</feature>
<evidence type="ECO:0000313" key="3">
    <source>
        <dbReference type="EMBL" id="MBU2692350.1"/>
    </source>
</evidence>
<comment type="caution">
    <text evidence="3">The sequence shown here is derived from an EMBL/GenBank/DDBJ whole genome shotgun (WGS) entry which is preliminary data.</text>
</comment>
<dbReference type="PANTHER" id="PTHR43421">
    <property type="entry name" value="METALLOPROTEASE PMBA"/>
    <property type="match status" value="1"/>
</dbReference>
<dbReference type="AlphaFoldDB" id="A0A948W7K8"/>
<feature type="signal peptide" evidence="1">
    <location>
        <begin position="1"/>
        <end position="21"/>
    </location>
</feature>
<sequence>MRTFHRLILVFAALLSFQSAAHCTEPVDPVFTAMESELHRSINHLFFDEMPKPYFLSYKIQDNDYIHVASRYGALTHSSRQQNRYLTIDLRVGNPARDNSYFVRDWRDLYNMRDELPIDDDIQGLRHHLWLLTDTAYKTALENLSRKEAYLQANPPKEEIPDMSVAEPNIYLEEPMLLKTTPEEWEKEVTSIAEVLREFRELQDWSVEYIGVSVNKRFINSEGSRTLSGYLYQYLEVKATAQASDGQRLSNFYRIALRDDDPLPAREKLTADVRKMAIELQEMVSAPALDEYAGPVLFEGYAAAQFFSQLFISQLSPARAPLVAEEWIKDQLPDSKLAGKLNRRIFPEFITVTDEPSRKKWEGAACLGHRSVDDEGVPCRDIALVKAGRLTTLPMTRRPIKKLAETNGHARSLQNQWTVPGITTLVIKSDKTNKDLHNELRRLCKEFGNEYGLLITRIDDPDVSRPYQWTEQNNDGNALLTSPIIMYCVYADDGRIEPVRGLGFDEVTIRSLRDVVIMGKDPKLFNFRQTTGFSGIRYPASIITPSILIEEMEFKDAMIREPLPLTQNPIFLKE</sequence>
<feature type="domain" description="Metalloprotease TldD/E C-terminal" evidence="2">
    <location>
        <begin position="295"/>
        <end position="554"/>
    </location>
</feature>
<proteinExistence type="predicted"/>
<protein>
    <recommendedName>
        <fullName evidence="2">Metalloprotease TldD/E C-terminal domain-containing protein</fullName>
    </recommendedName>
</protein>
<dbReference type="Proteomes" id="UP000777784">
    <property type="component" value="Unassembled WGS sequence"/>
</dbReference>
<dbReference type="GO" id="GO:0005829">
    <property type="term" value="C:cytosol"/>
    <property type="evidence" value="ECO:0007669"/>
    <property type="project" value="TreeGrafter"/>
</dbReference>
<evidence type="ECO:0000256" key="1">
    <source>
        <dbReference type="SAM" id="SignalP"/>
    </source>
</evidence>
<name>A0A948W7K8_UNCEI</name>
<dbReference type="GO" id="GO:0006508">
    <property type="term" value="P:proteolysis"/>
    <property type="evidence" value="ECO:0007669"/>
    <property type="project" value="InterPro"/>
</dbReference>
<dbReference type="Pfam" id="PF19289">
    <property type="entry name" value="PmbA_TldD_3rd"/>
    <property type="match status" value="1"/>
</dbReference>
<gene>
    <name evidence="3" type="ORF">KJ970_15615</name>
</gene>
<evidence type="ECO:0000313" key="4">
    <source>
        <dbReference type="Proteomes" id="UP000777784"/>
    </source>
</evidence>
<accession>A0A948W7K8</accession>